<dbReference type="EMBL" id="QPJW01000009">
    <property type="protein sequence ID" value="RCX17370.1"/>
    <property type="molecule type" value="Genomic_DNA"/>
</dbReference>
<organism evidence="1 2">
    <name type="scientific">Fontibacillus phaseoli</name>
    <dbReference type="NCBI Taxonomy" id="1416533"/>
    <lineage>
        <taxon>Bacteria</taxon>
        <taxon>Bacillati</taxon>
        <taxon>Bacillota</taxon>
        <taxon>Bacilli</taxon>
        <taxon>Bacillales</taxon>
        <taxon>Paenibacillaceae</taxon>
        <taxon>Fontibacillus</taxon>
    </lineage>
</organism>
<evidence type="ECO:0000313" key="2">
    <source>
        <dbReference type="Proteomes" id="UP000253090"/>
    </source>
</evidence>
<name>A0A369B775_9BACL</name>
<proteinExistence type="predicted"/>
<dbReference type="RefSeq" id="WP_114498015.1">
    <property type="nucleotide sequence ID" value="NZ_QPJW01000009.1"/>
</dbReference>
<dbReference type="AlphaFoldDB" id="A0A369B775"/>
<keyword evidence="2" id="KW-1185">Reference proteome</keyword>
<comment type="caution">
    <text evidence="1">The sequence shown here is derived from an EMBL/GenBank/DDBJ whole genome shotgun (WGS) entry which is preliminary data.</text>
</comment>
<sequence length="67" mass="7600">MDSEQRELSSDEHCPEEENKVLRLIDEPYGPIEIIAVKRENSAALSDLHHTIADIMIKQAEKKAAQD</sequence>
<gene>
    <name evidence="1" type="ORF">DFP94_10994</name>
</gene>
<dbReference type="Proteomes" id="UP000253090">
    <property type="component" value="Unassembled WGS sequence"/>
</dbReference>
<protein>
    <submittedName>
        <fullName evidence="1">Uncharacterized protein</fullName>
    </submittedName>
</protein>
<evidence type="ECO:0000313" key="1">
    <source>
        <dbReference type="EMBL" id="RCX17370.1"/>
    </source>
</evidence>
<accession>A0A369B775</accession>
<reference evidence="1 2" key="1">
    <citation type="submission" date="2018-07" db="EMBL/GenBank/DDBJ databases">
        <title>Genomic Encyclopedia of Type Strains, Phase III (KMG-III): the genomes of soil and plant-associated and newly described type strains.</title>
        <authorList>
            <person name="Whitman W."/>
        </authorList>
    </citation>
    <scope>NUCLEOTIDE SEQUENCE [LARGE SCALE GENOMIC DNA]</scope>
    <source>
        <strain evidence="1 2">CECT 8333</strain>
    </source>
</reference>